<reference evidence="3 4" key="1">
    <citation type="submission" date="2021-03" db="EMBL/GenBank/DDBJ databases">
        <title>Whole genome sequence of Metabacillus bambusae BG109.</title>
        <authorList>
            <person name="Jeong J.W."/>
        </authorList>
    </citation>
    <scope>NUCLEOTIDE SEQUENCE [LARGE SCALE GENOMIC DNA]</scope>
    <source>
        <strain evidence="3 4">BG109</strain>
    </source>
</reference>
<evidence type="ECO:0000256" key="1">
    <source>
        <dbReference type="SAM" id="Phobius"/>
    </source>
</evidence>
<feature type="domain" description="Peptidase M56" evidence="2">
    <location>
        <begin position="67"/>
        <end position="227"/>
    </location>
</feature>
<dbReference type="RefSeq" id="WP_207975290.1">
    <property type="nucleotide sequence ID" value="NZ_JAGDEL010000002.1"/>
</dbReference>
<keyword evidence="1" id="KW-0472">Membrane</keyword>
<dbReference type="Pfam" id="PF05569">
    <property type="entry name" value="Peptidase_M56"/>
    <property type="match status" value="1"/>
</dbReference>
<keyword evidence="4" id="KW-1185">Reference proteome</keyword>
<dbReference type="EMBL" id="JAGDEL010000002">
    <property type="protein sequence ID" value="MBO1510638.1"/>
    <property type="molecule type" value="Genomic_DNA"/>
</dbReference>
<evidence type="ECO:0000259" key="2">
    <source>
        <dbReference type="Pfam" id="PF05569"/>
    </source>
</evidence>
<evidence type="ECO:0000313" key="3">
    <source>
        <dbReference type="EMBL" id="MBO1510638.1"/>
    </source>
</evidence>
<dbReference type="CDD" id="cd07326">
    <property type="entry name" value="M56_BlaR1_MecR1_like"/>
    <property type="match status" value="1"/>
</dbReference>
<name>A0ABS3MY71_9BACI</name>
<keyword evidence="1" id="KW-1133">Transmembrane helix</keyword>
<accession>A0ABS3MY71</accession>
<feature type="transmembrane region" description="Helical" evidence="1">
    <location>
        <begin position="264"/>
        <end position="281"/>
    </location>
</feature>
<feature type="transmembrane region" description="Helical" evidence="1">
    <location>
        <begin position="54"/>
        <end position="75"/>
    </location>
</feature>
<proteinExistence type="predicted"/>
<keyword evidence="1" id="KW-0812">Transmembrane</keyword>
<dbReference type="Gene3D" id="3.30.2010.10">
    <property type="entry name" value="Metalloproteases ('zincins'), catalytic domain"/>
    <property type="match status" value="1"/>
</dbReference>
<evidence type="ECO:0000313" key="4">
    <source>
        <dbReference type="Proteomes" id="UP000663981"/>
    </source>
</evidence>
<comment type="caution">
    <text evidence="3">The sequence shown here is derived from an EMBL/GenBank/DDBJ whole genome shotgun (WGS) entry which is preliminary data.</text>
</comment>
<dbReference type="PANTHER" id="PTHR34978:SF3">
    <property type="entry name" value="SLR0241 PROTEIN"/>
    <property type="match status" value="1"/>
</dbReference>
<protein>
    <submittedName>
        <fullName evidence="3">M56 family metallopeptidase</fullName>
    </submittedName>
</protein>
<dbReference type="InterPro" id="IPR052173">
    <property type="entry name" value="Beta-lactam_resp_regulator"/>
</dbReference>
<dbReference type="InterPro" id="IPR008756">
    <property type="entry name" value="Peptidase_M56"/>
</dbReference>
<sequence length="282" mass="32391">MWRYKSLVVLGLGLFFAILLCVQMGMYVLNHLLGTMINLNIFQLCISLFRGNTFVYHSVLLGVNTFIAYTCFIFCKKVVHQIIDINRVKKKIALLKNSQLTKQINVKYHRKHMDIHVINCHEHVAFTFGFFKPTIVLSTELIEMLDHAELEAVIYHESAHQRYFDPLMVFVLQMISEVMWYIPLTKWAYQNYKIMIELAADESAVNRMGSELGLGSALLKLVKTRLSGNSTPAFVPFADGTVDFRIKQLIEPEPSIPVKLQTKSVFISINMILLLMVLMVIV</sequence>
<dbReference type="PANTHER" id="PTHR34978">
    <property type="entry name" value="POSSIBLE SENSOR-TRANSDUCER PROTEIN BLAR"/>
    <property type="match status" value="1"/>
</dbReference>
<dbReference type="Proteomes" id="UP000663981">
    <property type="component" value="Unassembled WGS sequence"/>
</dbReference>
<organism evidence="3 4">
    <name type="scientific">Metabacillus bambusae</name>
    <dbReference type="NCBI Taxonomy" id="2795218"/>
    <lineage>
        <taxon>Bacteria</taxon>
        <taxon>Bacillati</taxon>
        <taxon>Bacillota</taxon>
        <taxon>Bacilli</taxon>
        <taxon>Bacillales</taxon>
        <taxon>Bacillaceae</taxon>
        <taxon>Metabacillus</taxon>
    </lineage>
</organism>
<gene>
    <name evidence="3" type="ORF">I7822_02910</name>
</gene>